<evidence type="ECO:0000259" key="5">
    <source>
        <dbReference type="PROSITE" id="PS50110"/>
    </source>
</evidence>
<proteinExistence type="predicted"/>
<dbReference type="SUPFAM" id="SSF52172">
    <property type="entry name" value="CheY-like"/>
    <property type="match status" value="1"/>
</dbReference>
<dbReference type="InterPro" id="IPR016032">
    <property type="entry name" value="Sig_transdc_resp-reg_C-effctor"/>
</dbReference>
<dbReference type="PANTHER" id="PTHR43214">
    <property type="entry name" value="TWO-COMPONENT RESPONSE REGULATOR"/>
    <property type="match status" value="1"/>
</dbReference>
<reference evidence="7" key="1">
    <citation type="journal article" date="2019" name="Int. J. Syst. Evol. Microbiol.">
        <title>The Global Catalogue of Microorganisms (GCM) 10K type strain sequencing project: providing services to taxonomists for standard genome sequencing and annotation.</title>
        <authorList>
            <consortium name="The Broad Institute Genomics Platform"/>
            <consortium name="The Broad Institute Genome Sequencing Center for Infectious Disease"/>
            <person name="Wu L."/>
            <person name="Ma J."/>
        </authorList>
    </citation>
    <scope>NUCLEOTIDE SEQUENCE [LARGE SCALE GENOMIC DNA]</scope>
    <source>
        <strain evidence="7">KACC 13778</strain>
    </source>
</reference>
<feature type="domain" description="Response regulatory" evidence="5">
    <location>
        <begin position="9"/>
        <end position="126"/>
    </location>
</feature>
<gene>
    <name evidence="6" type="ORF">ACFPKY_00455</name>
</gene>
<keyword evidence="7" id="KW-1185">Reference proteome</keyword>
<organism evidence="6 7">
    <name type="scientific">Nocardioides caricicola</name>
    <dbReference type="NCBI Taxonomy" id="634770"/>
    <lineage>
        <taxon>Bacteria</taxon>
        <taxon>Bacillati</taxon>
        <taxon>Actinomycetota</taxon>
        <taxon>Actinomycetes</taxon>
        <taxon>Propionibacteriales</taxon>
        <taxon>Nocardioidaceae</taxon>
        <taxon>Nocardioides</taxon>
    </lineage>
</organism>
<dbReference type="SMART" id="SM00448">
    <property type="entry name" value="REC"/>
    <property type="match status" value="1"/>
</dbReference>
<dbReference type="InterPro" id="IPR001789">
    <property type="entry name" value="Sig_transdc_resp-reg_receiver"/>
</dbReference>
<dbReference type="PROSITE" id="PS50110">
    <property type="entry name" value="RESPONSE_REGULATORY"/>
    <property type="match status" value="1"/>
</dbReference>
<dbReference type="PANTHER" id="PTHR43214:SF44">
    <property type="entry name" value="TWO-COMPONENT RESPONSE REGULATOR"/>
    <property type="match status" value="1"/>
</dbReference>
<feature type="domain" description="HTH luxR-type" evidence="4">
    <location>
        <begin position="154"/>
        <end position="219"/>
    </location>
</feature>
<evidence type="ECO:0000256" key="2">
    <source>
        <dbReference type="ARBA" id="ARBA00023125"/>
    </source>
</evidence>
<dbReference type="Gene3D" id="3.40.50.2300">
    <property type="match status" value="1"/>
</dbReference>
<keyword evidence="2" id="KW-0238">DNA-binding</keyword>
<evidence type="ECO:0000256" key="1">
    <source>
        <dbReference type="ARBA" id="ARBA00022553"/>
    </source>
</evidence>
<dbReference type="Proteomes" id="UP001595956">
    <property type="component" value="Unassembled WGS sequence"/>
</dbReference>
<feature type="modified residue" description="4-aspartylphosphate" evidence="3">
    <location>
        <position position="62"/>
    </location>
</feature>
<dbReference type="InterPro" id="IPR039420">
    <property type="entry name" value="WalR-like"/>
</dbReference>
<protein>
    <submittedName>
        <fullName evidence="6">Response regulator</fullName>
    </submittedName>
</protein>
<dbReference type="Pfam" id="PF00072">
    <property type="entry name" value="Response_reg"/>
    <property type="match status" value="1"/>
</dbReference>
<dbReference type="InterPro" id="IPR000792">
    <property type="entry name" value="Tscrpt_reg_LuxR_C"/>
</dbReference>
<dbReference type="InterPro" id="IPR011006">
    <property type="entry name" value="CheY-like_superfamily"/>
</dbReference>
<dbReference type="SUPFAM" id="SSF46894">
    <property type="entry name" value="C-terminal effector domain of the bipartite response regulators"/>
    <property type="match status" value="1"/>
</dbReference>
<evidence type="ECO:0000256" key="3">
    <source>
        <dbReference type="PROSITE-ProRule" id="PRU00169"/>
    </source>
</evidence>
<evidence type="ECO:0000313" key="6">
    <source>
        <dbReference type="EMBL" id="MFC5491546.1"/>
    </source>
</evidence>
<keyword evidence="1 3" id="KW-0597">Phosphoprotein</keyword>
<dbReference type="InterPro" id="IPR058245">
    <property type="entry name" value="NreC/VraR/RcsB-like_REC"/>
</dbReference>
<accession>A0ABW0MV29</accession>
<comment type="caution">
    <text evidence="6">The sequence shown here is derived from an EMBL/GenBank/DDBJ whole genome shotgun (WGS) entry which is preliminary data.</text>
</comment>
<dbReference type="SMART" id="SM00421">
    <property type="entry name" value="HTH_LUXR"/>
    <property type="match status" value="1"/>
</dbReference>
<dbReference type="PRINTS" id="PR00038">
    <property type="entry name" value="HTHLUXR"/>
</dbReference>
<evidence type="ECO:0000313" key="7">
    <source>
        <dbReference type="Proteomes" id="UP001595956"/>
    </source>
</evidence>
<dbReference type="CDD" id="cd17535">
    <property type="entry name" value="REC_NarL-like"/>
    <property type="match status" value="1"/>
</dbReference>
<dbReference type="RefSeq" id="WP_345180732.1">
    <property type="nucleotide sequence ID" value="NZ_BAABFQ010000008.1"/>
</dbReference>
<dbReference type="CDD" id="cd06170">
    <property type="entry name" value="LuxR_C_like"/>
    <property type="match status" value="1"/>
</dbReference>
<dbReference type="Pfam" id="PF00196">
    <property type="entry name" value="GerE"/>
    <property type="match status" value="1"/>
</dbReference>
<dbReference type="PROSITE" id="PS50043">
    <property type="entry name" value="HTH_LUXR_2"/>
    <property type="match status" value="1"/>
</dbReference>
<name>A0ABW0MV29_9ACTN</name>
<evidence type="ECO:0000259" key="4">
    <source>
        <dbReference type="PROSITE" id="PS50043"/>
    </source>
</evidence>
<dbReference type="EMBL" id="JBHSMD010000001">
    <property type="protein sequence ID" value="MFC5491546.1"/>
    <property type="molecule type" value="Genomic_DNA"/>
</dbReference>
<sequence>MPRGSGLTRITIVEDHDLFAEALEMAIVLQGHDVRRVSTAGASTEALLRSVLRQRPQIAILDLDLGAAADGVDLVRPLAGADVAVIVVSGTTEDSRLGECLQLGARGVVAKSSALNAILGAIRRVATGLPAMPREERDQLLATYRHECADVRDTRAALATLSRRESEVLGALMTGATVTDIAHTSYVSDATVRTQVKAIRSKLGVSSQLAAVGAANRARWQPPPRPRTG</sequence>